<evidence type="ECO:0000256" key="1">
    <source>
        <dbReference type="SAM" id="Coils"/>
    </source>
</evidence>
<dbReference type="InterPro" id="IPR009078">
    <property type="entry name" value="Ferritin-like_SF"/>
</dbReference>
<dbReference type="InterPro" id="IPR012347">
    <property type="entry name" value="Ferritin-like"/>
</dbReference>
<proteinExistence type="predicted"/>
<evidence type="ECO:0000313" key="2">
    <source>
        <dbReference type="EMBL" id="MCR6546687.1"/>
    </source>
</evidence>
<gene>
    <name evidence="2" type="ORF">NVS47_14385</name>
</gene>
<accession>A0ABT1Y737</accession>
<dbReference type="EMBL" id="JANPWE010000010">
    <property type="protein sequence ID" value="MCR6546687.1"/>
    <property type="molecule type" value="Genomic_DNA"/>
</dbReference>
<dbReference type="RefSeq" id="WP_089612234.1">
    <property type="nucleotide sequence ID" value="NZ_CP022121.1"/>
</dbReference>
<evidence type="ECO:0008006" key="4">
    <source>
        <dbReference type="Google" id="ProtNLM"/>
    </source>
</evidence>
<evidence type="ECO:0000313" key="3">
    <source>
        <dbReference type="Proteomes" id="UP001524944"/>
    </source>
</evidence>
<reference evidence="2 3" key="1">
    <citation type="submission" date="2022-08" db="EMBL/GenBank/DDBJ databases">
        <title>Proteogenomics of the novel Dehalobacterium formicoaceticum strain EZ94 highlights a key role of methyltransferases during anaerobic dichloromethane degradation.</title>
        <authorList>
            <person name="Wasmund K."/>
        </authorList>
    </citation>
    <scope>NUCLEOTIDE SEQUENCE [LARGE SCALE GENOMIC DNA]</scope>
    <source>
        <strain evidence="2 3">EZ94</strain>
    </source>
</reference>
<feature type="coiled-coil region" evidence="1">
    <location>
        <begin position="7"/>
        <end position="49"/>
    </location>
</feature>
<dbReference type="Gene3D" id="1.20.1260.10">
    <property type="match status" value="1"/>
</dbReference>
<organism evidence="2 3">
    <name type="scientific">Dehalobacterium formicoaceticum</name>
    <dbReference type="NCBI Taxonomy" id="51515"/>
    <lineage>
        <taxon>Bacteria</taxon>
        <taxon>Bacillati</taxon>
        <taxon>Bacillota</taxon>
        <taxon>Clostridia</taxon>
        <taxon>Eubacteriales</taxon>
        <taxon>Peptococcaceae</taxon>
        <taxon>Dehalobacterium</taxon>
    </lineage>
</organism>
<protein>
    <recommendedName>
        <fullName evidence="4">Rubrerythrin diiron-binding domain-containing protein</fullName>
    </recommendedName>
</protein>
<keyword evidence="3" id="KW-1185">Reference proteome</keyword>
<name>A0ABT1Y737_9FIRM</name>
<comment type="caution">
    <text evidence="2">The sequence shown here is derived from an EMBL/GenBank/DDBJ whole genome shotgun (WGS) entry which is preliminary data.</text>
</comment>
<keyword evidence="1" id="KW-0175">Coiled coil</keyword>
<dbReference type="Proteomes" id="UP001524944">
    <property type="component" value="Unassembled WGS sequence"/>
</dbReference>
<dbReference type="SUPFAM" id="SSF47240">
    <property type="entry name" value="Ferritin-like"/>
    <property type="match status" value="1"/>
</dbReference>
<sequence>MHTLNHLEEILKQKEQALIQYVRYMREAQDSENQDMAALFADLAKAEEKHITVVRNQLVDMSGEGDGALNQYQRINEYNSQNSLYPTTQVH</sequence>